<evidence type="ECO:0000256" key="4">
    <source>
        <dbReference type="ARBA" id="ARBA00023002"/>
    </source>
</evidence>
<evidence type="ECO:0000313" key="8">
    <source>
        <dbReference type="Proteomes" id="UP000178129"/>
    </source>
</evidence>
<evidence type="ECO:0000313" key="7">
    <source>
        <dbReference type="EMBL" id="CZS97554.1"/>
    </source>
</evidence>
<dbReference type="GO" id="GO:0071949">
    <property type="term" value="F:FAD binding"/>
    <property type="evidence" value="ECO:0007669"/>
    <property type="project" value="InterPro"/>
</dbReference>
<evidence type="ECO:0000259" key="6">
    <source>
        <dbReference type="Pfam" id="PF01494"/>
    </source>
</evidence>
<proteinExistence type="inferred from homology"/>
<dbReference type="STRING" id="914237.A0A1E1KL49"/>
<reference evidence="8" key="1">
    <citation type="submission" date="2016-03" db="EMBL/GenBank/DDBJ databases">
        <authorList>
            <person name="Ploux O."/>
        </authorList>
    </citation>
    <scope>NUCLEOTIDE SEQUENCE [LARGE SCALE GENOMIC DNA]</scope>
    <source>
        <strain evidence="8">UK7</strain>
    </source>
</reference>
<dbReference type="InParanoid" id="A0A1E1KL49"/>
<dbReference type="AlphaFoldDB" id="A0A1E1KL49"/>
<keyword evidence="4" id="KW-0560">Oxidoreductase</keyword>
<protein>
    <submittedName>
        <fullName evidence="7">Related to salicylate hydroxylase</fullName>
    </submittedName>
</protein>
<dbReference type="InterPro" id="IPR050493">
    <property type="entry name" value="FAD-dep_Monooxygenase_BioMet"/>
</dbReference>
<evidence type="ECO:0000256" key="1">
    <source>
        <dbReference type="ARBA" id="ARBA00007992"/>
    </source>
</evidence>
<keyword evidence="8" id="KW-1185">Reference proteome</keyword>
<dbReference type="Pfam" id="PF01494">
    <property type="entry name" value="FAD_binding_3"/>
    <property type="match status" value="1"/>
</dbReference>
<accession>A0A1E1KL49</accession>
<comment type="similarity">
    <text evidence="1">Belongs to the paxM FAD-dependent monooxygenase family.</text>
</comment>
<dbReference type="SUPFAM" id="SSF51905">
    <property type="entry name" value="FAD/NAD(P)-binding domain"/>
    <property type="match status" value="1"/>
</dbReference>
<dbReference type="InterPro" id="IPR002938">
    <property type="entry name" value="FAD-bd"/>
</dbReference>
<evidence type="ECO:0000256" key="2">
    <source>
        <dbReference type="ARBA" id="ARBA00022630"/>
    </source>
</evidence>
<gene>
    <name evidence="7" type="ORF">RCO7_00184</name>
</gene>
<name>A0A1E1KL49_9HELO</name>
<dbReference type="EMBL" id="FJUW01000013">
    <property type="protein sequence ID" value="CZS97554.1"/>
    <property type="molecule type" value="Genomic_DNA"/>
</dbReference>
<dbReference type="SUPFAM" id="SSF54373">
    <property type="entry name" value="FAD-linked reductases, C-terminal domain"/>
    <property type="match status" value="1"/>
</dbReference>
<dbReference type="PRINTS" id="PR00420">
    <property type="entry name" value="RNGMNOXGNASE"/>
</dbReference>
<dbReference type="PANTHER" id="PTHR13789">
    <property type="entry name" value="MONOOXYGENASE"/>
    <property type="match status" value="1"/>
</dbReference>
<organism evidence="7 8">
    <name type="scientific">Rhynchosporium graminicola</name>
    <dbReference type="NCBI Taxonomy" id="2792576"/>
    <lineage>
        <taxon>Eukaryota</taxon>
        <taxon>Fungi</taxon>
        <taxon>Dikarya</taxon>
        <taxon>Ascomycota</taxon>
        <taxon>Pezizomycotina</taxon>
        <taxon>Leotiomycetes</taxon>
        <taxon>Helotiales</taxon>
        <taxon>Ploettnerulaceae</taxon>
        <taxon>Rhynchosporium</taxon>
    </lineage>
</organism>
<dbReference type="GO" id="GO:0004497">
    <property type="term" value="F:monooxygenase activity"/>
    <property type="evidence" value="ECO:0007669"/>
    <property type="project" value="UniProtKB-KW"/>
</dbReference>
<dbReference type="PANTHER" id="PTHR13789:SF306">
    <property type="entry name" value="HYDROXYLASE, PUTATIVE-RELATED"/>
    <property type="match status" value="1"/>
</dbReference>
<keyword evidence="5" id="KW-0503">Monooxygenase</keyword>
<dbReference type="Gene3D" id="3.50.50.60">
    <property type="entry name" value="FAD/NAD(P)-binding domain"/>
    <property type="match status" value="1"/>
</dbReference>
<sequence>MCDGDDTPLRRLAKHGGLNHKTSWYILLVRSYIVHHIGNIEKEKKPKMPEQNINIGLCGAGIGGLAAAIALRRAGARVTILEAATELGEIGAGIQMTPNVSRLLIKWGVADIIGSNLVEFKELNMRRKDGTKVGYTRMMPNMRRDLGYPWWVVHRAHLHAGLVKVAQDHGAEILINSRVTKIDYTSSSDVTVTTEAGKSHTFDLLIGSDGINSVVRKTLFPSVKPKPPTTNCAYRAIIPYSRIQKDPIARELIEKPTMEVWMAENSYIITYPICGGEDLNLVLSHHVDRLVDKVEEVDIRELRQQYEDYDPRIKRVVDMIPEASRWPLLVTGPLESWSSPEKNVVLMGDAAHSMVNHMAQGAATSMEDGAFLGRCIAQVVQGRMNIQQAIRVYEKARMPKAYLKQQVSFLNGAIWQLPDGPAQQARDEAMSLEVDEKPFLRSPNLYGNPATFMSVYGYDVEKHADSELHLFMNGKDMMDDNKKMITKSVADECLNWFLPEYYEGNQIRIEAKL</sequence>
<dbReference type="InterPro" id="IPR036188">
    <property type="entry name" value="FAD/NAD-bd_sf"/>
</dbReference>
<keyword evidence="2" id="KW-0285">Flavoprotein</keyword>
<evidence type="ECO:0000256" key="5">
    <source>
        <dbReference type="ARBA" id="ARBA00023033"/>
    </source>
</evidence>
<comment type="caution">
    <text evidence="7">The sequence shown here is derived from an EMBL/GenBank/DDBJ whole genome shotgun (WGS) entry which is preliminary data.</text>
</comment>
<feature type="domain" description="FAD-binding" evidence="6">
    <location>
        <begin position="58"/>
        <end position="399"/>
    </location>
</feature>
<keyword evidence="3" id="KW-0274">FAD</keyword>
<evidence type="ECO:0000256" key="3">
    <source>
        <dbReference type="ARBA" id="ARBA00022827"/>
    </source>
</evidence>
<dbReference type="Proteomes" id="UP000178129">
    <property type="component" value="Unassembled WGS sequence"/>
</dbReference>